<dbReference type="Gene3D" id="3.10.20.280">
    <property type="entry name" value="RnfH-like"/>
    <property type="match status" value="1"/>
</dbReference>
<dbReference type="KEGG" id="ckh:LVJ77_01265"/>
<reference evidence="4" key="2">
    <citation type="submission" date="2024-09" db="EMBL/GenBank/DDBJ databases">
        <authorList>
            <person name="Veyrier F.J."/>
        </authorList>
    </citation>
    <scope>NUCLEOTIDE SEQUENCE</scope>
    <source>
        <strain evidence="4">17694</strain>
    </source>
</reference>
<dbReference type="HAMAP" id="MF_00460">
    <property type="entry name" value="UPF0125_RnfH"/>
    <property type="match status" value="1"/>
</dbReference>
<feature type="region of interest" description="Disordered" evidence="3">
    <location>
        <begin position="83"/>
        <end position="106"/>
    </location>
</feature>
<comment type="similarity">
    <text evidence="1 2">Belongs to the UPF0125 (RnfH) family.</text>
</comment>
<evidence type="ECO:0000256" key="2">
    <source>
        <dbReference type="HAMAP-Rule" id="MF_00460"/>
    </source>
</evidence>
<proteinExistence type="inferred from homology"/>
<dbReference type="EMBL" id="CP091521">
    <property type="protein sequence ID" value="UOP04989.1"/>
    <property type="molecule type" value="Genomic_DNA"/>
</dbReference>
<sequence length="106" mass="11728">MRDEIDIEIAYGTAQVQKLYRLRVAAGTTAAQAVRECAVWRDFPDADPAAPLGIFGKRISGDTVLQAHDRVEIYRPLLADPKQARRNRAANRKNKNTSCFNAQGGT</sequence>
<dbReference type="InterPro" id="IPR016155">
    <property type="entry name" value="Mopterin_synth/thiamin_S_b"/>
</dbReference>
<protein>
    <recommendedName>
        <fullName evidence="2">UPF0125 protein LVJ77_01265</fullName>
    </recommendedName>
</protein>
<reference evidence="4" key="1">
    <citation type="journal article" date="2022" name="Res Sq">
        <title>Evolution of multicellular longitudinally dividing oral cavity symbionts (Neisseriaceae).</title>
        <authorList>
            <person name="Nyongesa S."/>
            <person name="Weber P."/>
            <person name="Bernet E."/>
            <person name="Pullido F."/>
            <person name="Nieckarz M."/>
            <person name="Delaby M."/>
            <person name="Nieves C."/>
            <person name="Viehboeck T."/>
            <person name="Krause N."/>
            <person name="Rivera-Millot A."/>
            <person name="Nakamura A."/>
            <person name="Vischer N."/>
            <person name="VanNieuwenhze M."/>
            <person name="Brun Y."/>
            <person name="Cava F."/>
            <person name="Bulgheresi S."/>
            <person name="Veyrier F."/>
        </authorList>
    </citation>
    <scope>NUCLEOTIDE SEQUENCE</scope>
    <source>
        <strain evidence="4">17694</strain>
    </source>
</reference>
<feature type="compositionally biased region" description="Basic residues" evidence="3">
    <location>
        <begin position="84"/>
        <end position="95"/>
    </location>
</feature>
<evidence type="ECO:0000256" key="1">
    <source>
        <dbReference type="ARBA" id="ARBA00010645"/>
    </source>
</evidence>
<name>A0A8T9MUN5_9NEIS</name>
<organism evidence="4 5">
    <name type="scientific">Conchiformibius kuhniae</name>
    <dbReference type="NCBI Taxonomy" id="211502"/>
    <lineage>
        <taxon>Bacteria</taxon>
        <taxon>Pseudomonadati</taxon>
        <taxon>Pseudomonadota</taxon>
        <taxon>Betaproteobacteria</taxon>
        <taxon>Neisseriales</taxon>
        <taxon>Neisseriaceae</taxon>
        <taxon>Conchiformibius</taxon>
    </lineage>
</organism>
<accession>A0A8T9MUN5</accession>
<dbReference type="SUPFAM" id="SSF54285">
    <property type="entry name" value="MoaD/ThiS"/>
    <property type="match status" value="1"/>
</dbReference>
<dbReference type="InterPro" id="IPR005346">
    <property type="entry name" value="RnfH"/>
</dbReference>
<evidence type="ECO:0000313" key="5">
    <source>
        <dbReference type="Proteomes" id="UP000831534"/>
    </source>
</evidence>
<dbReference type="AlphaFoldDB" id="A0A8T9MUN5"/>
<keyword evidence="5" id="KW-1185">Reference proteome</keyword>
<dbReference type="Proteomes" id="UP000831534">
    <property type="component" value="Chromosome"/>
</dbReference>
<dbReference type="Pfam" id="PF03658">
    <property type="entry name" value="Ub-RnfH"/>
    <property type="match status" value="1"/>
</dbReference>
<dbReference type="NCBIfam" id="NF002490">
    <property type="entry name" value="PRK01777.1"/>
    <property type="match status" value="1"/>
</dbReference>
<dbReference type="PANTHER" id="PTHR37483:SF1">
    <property type="entry name" value="UPF0125 PROTEIN RATB"/>
    <property type="match status" value="1"/>
</dbReference>
<dbReference type="PANTHER" id="PTHR37483">
    <property type="entry name" value="UPF0125 PROTEIN RATB"/>
    <property type="match status" value="1"/>
</dbReference>
<evidence type="ECO:0000313" key="4">
    <source>
        <dbReference type="EMBL" id="UOP04989.1"/>
    </source>
</evidence>
<dbReference type="InterPro" id="IPR037021">
    <property type="entry name" value="RnfH_sf"/>
</dbReference>
<feature type="compositionally biased region" description="Polar residues" evidence="3">
    <location>
        <begin position="97"/>
        <end position="106"/>
    </location>
</feature>
<gene>
    <name evidence="4" type="ORF">LVJ77_01265</name>
</gene>
<dbReference type="RefSeq" id="WP_034334292.1">
    <property type="nucleotide sequence ID" value="NZ_CP091521.1"/>
</dbReference>
<evidence type="ECO:0000256" key="3">
    <source>
        <dbReference type="SAM" id="MobiDB-lite"/>
    </source>
</evidence>